<dbReference type="Gene3D" id="2.60.34.10">
    <property type="entry name" value="Substrate Binding Domain Of DNAk, Chain A, domain 1"/>
    <property type="match status" value="1"/>
</dbReference>
<dbReference type="SUPFAM" id="SSF53067">
    <property type="entry name" value="Actin-like ATPase domain"/>
    <property type="match status" value="2"/>
</dbReference>
<dbReference type="Gene3D" id="3.90.640.10">
    <property type="entry name" value="Actin, Chain A, domain 4"/>
    <property type="match status" value="1"/>
</dbReference>
<dbReference type="Proteomes" id="UP000326396">
    <property type="component" value="Linkage Group LG10"/>
</dbReference>
<dbReference type="PRINTS" id="PR00301">
    <property type="entry name" value="HEATSHOCK70"/>
</dbReference>
<sequence length="1107" mass="123296">MSVIGFDIGNESCVIAVAKRGGVDVLLNNESKRETPAVVSFGGKQRFLGSAGAAYATANPKSTVSQIKRLIGKLYKEVEEDLKQLPFTTREGPRGGILIELDYMGTEWTFTPVEILAMLLKHLKQLTEKNLETSVVDCVIGIPSYFSDLQRRLYLDAALLAGLKPLRLMHDGTAIALGYGMYKTDFSDSGPTIVMFVDIGHCDTQVTLAAFEQGRMKILSHTFDQNLGGRDFDEVLFNHFAAQFNEEYKLNVYSNVRASARLRASCEKVKKVLSANAEAPLSIECLIGDNDVRGFITREEFENLSSKLLERVTVPCDIALKNCRLSVDKIHIIELVGSGSRIPAITKILTSFFKKEPTRTLNASECVARGCALRCAMLSPSLIVRDYKVEDSFPYSILIPTPQGEIMLFSKGSPFPSLNTMNHHKRIPFYVQVAYRKEMDFPAGTSHIVGRFGIGQSELSDAEKVKVKFVVKLNDSGIVELDSATIIEDTQYFGGLWNVMAGSHMSNDLNLSFTENVDVSTTNDELNEAIKKEKMLTEQDIKVETTKDQRNTLESFVYDTRSKLSSSYKRFASDSETEVITKNLQETEEWLYEDSDDESEQDYTGKLNHLKKLLEPVETRYNEDIAIAKATKSLQSCIATYHSHANSLPADKKEKVNNVCTEAEKWLSSLTQKDLPPKTLADKINHATDVVESKCKNIIRSEASSSSDSADARAKAAKPLHTCITNYYLLAESLRAEKKEKVKNVCRDAEHRLIDFIYTNSPSKTWSNKINLTIEMVVRKCKNIIRSEASFSRHKEPVGSVTRDQPLDSENARAQAAKPLYTCIVNSYLLAESLPPVKKEKVENVCREAVQWLINFLYQKDSSSKTLPIDINHAVNLVESECHRIISSESSFSMPEHSDLRDQTVESDQKDQLRDSESDWTKAANSLQNCIEEYRSQTESLSEDVKLKVARVGSVKGKGVGVGDEGVDVVFEGGSRGVGLARHVLGRAKDKKGNQNYEVCCSLVVCSRDEGKEVETGFDDVAMSSFGIAVVLGSVWWRCEVGNATRSKKLNLINVETPWSVDARVGDAKEMTWMSACGRKKEVMWSEECKGRDQPCLGEESGGLNDP</sequence>
<dbReference type="OrthoDB" id="434160at2759"/>
<dbReference type="EMBL" id="SZYD01000002">
    <property type="protein sequence ID" value="KAD7117954.1"/>
    <property type="molecule type" value="Genomic_DNA"/>
</dbReference>
<dbReference type="GO" id="GO:0005524">
    <property type="term" value="F:ATP binding"/>
    <property type="evidence" value="ECO:0007669"/>
    <property type="project" value="UniProtKB-KW"/>
</dbReference>
<dbReference type="Pfam" id="PF00012">
    <property type="entry name" value="HSP70"/>
    <property type="match status" value="1"/>
</dbReference>
<evidence type="ECO:0000313" key="6">
    <source>
        <dbReference type="EMBL" id="KAD7117954.1"/>
    </source>
</evidence>
<keyword evidence="3" id="KW-0143">Chaperone</keyword>
<dbReference type="Gene3D" id="3.30.420.40">
    <property type="match status" value="2"/>
</dbReference>
<evidence type="ECO:0000256" key="4">
    <source>
        <dbReference type="ARBA" id="ARBA00061090"/>
    </source>
</evidence>
<dbReference type="GO" id="GO:0005829">
    <property type="term" value="C:cytosol"/>
    <property type="evidence" value="ECO:0007669"/>
    <property type="project" value="TreeGrafter"/>
</dbReference>
<keyword evidence="2" id="KW-0067">ATP-binding</keyword>
<feature type="region of interest" description="Disordered" evidence="5">
    <location>
        <begin position="892"/>
        <end position="918"/>
    </location>
</feature>
<dbReference type="GO" id="GO:0005634">
    <property type="term" value="C:nucleus"/>
    <property type="evidence" value="ECO:0007669"/>
    <property type="project" value="TreeGrafter"/>
</dbReference>
<dbReference type="InterPro" id="IPR043129">
    <property type="entry name" value="ATPase_NBD"/>
</dbReference>
<evidence type="ECO:0000313" key="7">
    <source>
        <dbReference type="Proteomes" id="UP000326396"/>
    </source>
</evidence>
<dbReference type="InterPro" id="IPR013126">
    <property type="entry name" value="Hsp_70_fam"/>
</dbReference>
<organism evidence="6 7">
    <name type="scientific">Mikania micrantha</name>
    <name type="common">bitter vine</name>
    <dbReference type="NCBI Taxonomy" id="192012"/>
    <lineage>
        <taxon>Eukaryota</taxon>
        <taxon>Viridiplantae</taxon>
        <taxon>Streptophyta</taxon>
        <taxon>Embryophyta</taxon>
        <taxon>Tracheophyta</taxon>
        <taxon>Spermatophyta</taxon>
        <taxon>Magnoliopsida</taxon>
        <taxon>eudicotyledons</taxon>
        <taxon>Gunneridae</taxon>
        <taxon>Pentapetalae</taxon>
        <taxon>asterids</taxon>
        <taxon>campanulids</taxon>
        <taxon>Asterales</taxon>
        <taxon>Asteraceae</taxon>
        <taxon>Asteroideae</taxon>
        <taxon>Heliantheae alliance</taxon>
        <taxon>Eupatorieae</taxon>
        <taxon>Mikania</taxon>
    </lineage>
</organism>
<evidence type="ECO:0000256" key="5">
    <source>
        <dbReference type="SAM" id="MobiDB-lite"/>
    </source>
</evidence>
<evidence type="ECO:0000256" key="1">
    <source>
        <dbReference type="ARBA" id="ARBA00022741"/>
    </source>
</evidence>
<protein>
    <submittedName>
        <fullName evidence="6">Uncharacterized protein</fullName>
    </submittedName>
</protein>
<name>A0A5N6PWP5_9ASTR</name>
<dbReference type="FunFam" id="3.30.420.40:FF:000171">
    <property type="entry name" value="Heat shock 70 kDa protein 4"/>
    <property type="match status" value="2"/>
</dbReference>
<dbReference type="SUPFAM" id="SSF100934">
    <property type="entry name" value="Heat shock protein 70kD (HSP70), C-terminal subdomain"/>
    <property type="match status" value="1"/>
</dbReference>
<keyword evidence="7" id="KW-1185">Reference proteome</keyword>
<evidence type="ECO:0000256" key="2">
    <source>
        <dbReference type="ARBA" id="ARBA00022840"/>
    </source>
</evidence>
<proteinExistence type="inferred from homology"/>
<dbReference type="GO" id="GO:0140662">
    <property type="term" value="F:ATP-dependent protein folding chaperone"/>
    <property type="evidence" value="ECO:0007669"/>
    <property type="project" value="InterPro"/>
</dbReference>
<reference evidence="6 7" key="1">
    <citation type="submission" date="2019-05" db="EMBL/GenBank/DDBJ databases">
        <title>Mikania micrantha, genome provides insights into the molecular mechanism of rapid growth.</title>
        <authorList>
            <person name="Liu B."/>
        </authorList>
    </citation>
    <scope>NUCLEOTIDE SEQUENCE [LARGE SCALE GENOMIC DNA]</scope>
    <source>
        <strain evidence="6">NLD-2019</strain>
        <tissue evidence="6">Leaf</tissue>
    </source>
</reference>
<dbReference type="AlphaFoldDB" id="A0A5N6PWP5"/>
<dbReference type="SUPFAM" id="SSF100920">
    <property type="entry name" value="Heat shock protein 70kD (HSP70), peptide-binding domain"/>
    <property type="match status" value="1"/>
</dbReference>
<dbReference type="PANTHER" id="PTHR45639:SF23">
    <property type="entry name" value="HEAT SHOCK PROTEIN 70 FAMILY"/>
    <property type="match status" value="1"/>
</dbReference>
<accession>A0A5N6PWP5</accession>
<dbReference type="PANTHER" id="PTHR45639">
    <property type="entry name" value="HSC70CB, ISOFORM G-RELATED"/>
    <property type="match status" value="1"/>
</dbReference>
<dbReference type="FunFam" id="1.20.1270.10:FF:000002">
    <property type="entry name" value="Heat shock 70 kDa protein 4"/>
    <property type="match status" value="1"/>
</dbReference>
<dbReference type="InterPro" id="IPR029048">
    <property type="entry name" value="HSP70_C_sf"/>
</dbReference>
<comment type="similarity">
    <text evidence="4">Belongs to the heat shock protein 70 (TC 1.A.33) family. HSP110/SSE subfamily.</text>
</comment>
<comment type="caution">
    <text evidence="6">The sequence shown here is derived from an EMBL/GenBank/DDBJ whole genome shotgun (WGS) entry which is preliminary data.</text>
</comment>
<dbReference type="Gene3D" id="3.30.30.30">
    <property type="match status" value="1"/>
</dbReference>
<dbReference type="Gene3D" id="1.20.1270.10">
    <property type="match status" value="1"/>
</dbReference>
<feature type="compositionally biased region" description="Basic and acidic residues" evidence="5">
    <location>
        <begin position="896"/>
        <end position="918"/>
    </location>
</feature>
<gene>
    <name evidence="6" type="ORF">E3N88_05222</name>
</gene>
<dbReference type="FunFam" id="3.90.640.10:FF:000004">
    <property type="entry name" value="Heat shock 70 kDa protein 4"/>
    <property type="match status" value="1"/>
</dbReference>
<keyword evidence="1" id="KW-0547">Nucleotide-binding</keyword>
<dbReference type="InterPro" id="IPR029047">
    <property type="entry name" value="HSP70_peptide-bd_sf"/>
</dbReference>
<evidence type="ECO:0000256" key="3">
    <source>
        <dbReference type="ARBA" id="ARBA00023186"/>
    </source>
</evidence>